<organism evidence="2 3">
    <name type="scientific">Oncorhynchus tshawytscha</name>
    <name type="common">Chinook salmon</name>
    <name type="synonym">Salmo tshawytscha</name>
    <dbReference type="NCBI Taxonomy" id="74940"/>
    <lineage>
        <taxon>Eukaryota</taxon>
        <taxon>Metazoa</taxon>
        <taxon>Chordata</taxon>
        <taxon>Craniata</taxon>
        <taxon>Vertebrata</taxon>
        <taxon>Euteleostomi</taxon>
        <taxon>Actinopterygii</taxon>
        <taxon>Neopterygii</taxon>
        <taxon>Teleostei</taxon>
        <taxon>Protacanthopterygii</taxon>
        <taxon>Salmoniformes</taxon>
        <taxon>Salmonidae</taxon>
        <taxon>Salmoninae</taxon>
        <taxon>Oncorhynchus</taxon>
    </lineage>
</organism>
<dbReference type="GO" id="GO:0097730">
    <property type="term" value="C:non-motile cilium"/>
    <property type="evidence" value="ECO:0007669"/>
    <property type="project" value="TreeGrafter"/>
</dbReference>
<dbReference type="AlphaFoldDB" id="A0AAZ3PRI9"/>
<evidence type="ECO:0000259" key="1">
    <source>
        <dbReference type="Pfam" id="PF21049"/>
    </source>
</evidence>
<dbReference type="InterPro" id="IPR011989">
    <property type="entry name" value="ARM-like"/>
</dbReference>
<dbReference type="InterPro" id="IPR048732">
    <property type="entry name" value="CFA69"/>
</dbReference>
<dbReference type="PANTHER" id="PTHR14716">
    <property type="entry name" value="CILIA- AND FLAGELLA-ASSOCIATED PROTEIN 69"/>
    <property type="match status" value="1"/>
</dbReference>
<name>A0AAZ3PRI9_ONCTS</name>
<sequence>MLASEAAMTKSYLTTSTGSKAKVHRRKHAIPVIKHIAKDNDQEKQEVLTKPIELSRVIHFLEDPLAATLKERQIFALKKVVKRCQKGFLLKELADVFKILYICAEKSKDHPEYTSVLCDLLKICRLPFLKEKTSDEVTYAQTVKESFSQMGFLMRVPNAEVRNQICHSIISVYSSVTSKHSVDGLHPTSLGYRVQLLEQSGLAETLVLSMALLENQPAVKLQVLQTLQMLSSSSDVNCSLILKAQGAQQICFHMNEPDPSGQVLFRSSEILWNLLERGCKEEVTAQLSNMDCIMALKEAFLHQLLNGFRHYDFQLRNDLLVITTLIAENPKSPLIESLFAKQLILFVTFPELKSHNPLVRNLKLSYNNEDFEMKRLLLNLVVVMSKDLSALQLFKEGHVVLALLHLVKPTAAPPEGQSGPRNWTPVQQEELQLQALATLATVAPLMLDDYMICQGNTCLLLLLEWCTERDAYFGQGHSFHGTGGRGSKKAQMRYCVRLLRSMASLGNEAINQDLFDQGAISQLLGNDRRHLPFWNITAIMDIYILIPNASFTKYLCFSIILSTTFPVIIMQMEGSPEEEDIITLEIKADIQLILSALCENNPHRKELFGSEGVEMTVHFLKMSTEKFYSGLGHNKLILSTVDCVWSCIVGCYTTEDVFLEKEGIFLLLDLLHSSPRNMQNVVLGTLLELCDNPKTMSHILAWRGQKSLTTPGLLLQLWRQEEAELGVSRDLYGRISDPKKPILCYYQEEDDSQVSLPANRPSAAVMDVSENLRSKIYSVFCKLGFEALPGLSTEDYITLSIVTRYLDFKVGEVWDEISKELSLEGVRPVTPDEEALDTIAKMTEDTARRVITQQSSMLEQRDKEDVSEEKRMYTEISSNWKQQELTAQSWEHFVAKTSNYKILKETKEHQERSIDSSRPKSKHKETIFHPTQIHGLQITNFCGRLMTVESTPAHLTGGPLANTELALERVPIQGGALRKLPTATEDPEYFNTVSVK</sequence>
<evidence type="ECO:0000313" key="2">
    <source>
        <dbReference type="Ensembl" id="ENSOTSP00005118930.1"/>
    </source>
</evidence>
<reference evidence="2" key="2">
    <citation type="submission" date="2025-08" db="UniProtKB">
        <authorList>
            <consortium name="Ensembl"/>
        </authorList>
    </citation>
    <scope>IDENTIFICATION</scope>
</reference>
<dbReference type="GO" id="GO:1902093">
    <property type="term" value="P:positive regulation of flagellated sperm motility"/>
    <property type="evidence" value="ECO:0007669"/>
    <property type="project" value="TreeGrafter"/>
</dbReference>
<protein>
    <recommendedName>
        <fullName evidence="1">Cilia- and flagella-associated protein 69 ARM repeats domain-containing protein</fullName>
    </recommendedName>
</protein>
<dbReference type="SUPFAM" id="SSF48371">
    <property type="entry name" value="ARM repeat"/>
    <property type="match status" value="1"/>
</dbReference>
<dbReference type="PANTHER" id="PTHR14716:SF0">
    <property type="entry name" value="CILIA- AND FLAGELLA-ASSOCIATED PROTEIN 69"/>
    <property type="match status" value="1"/>
</dbReference>
<dbReference type="GO" id="GO:0042048">
    <property type="term" value="P:olfactory behavior"/>
    <property type="evidence" value="ECO:0007669"/>
    <property type="project" value="TreeGrafter"/>
</dbReference>
<reference evidence="2" key="3">
    <citation type="submission" date="2025-09" db="UniProtKB">
        <authorList>
            <consortium name="Ensembl"/>
        </authorList>
    </citation>
    <scope>IDENTIFICATION</scope>
</reference>
<dbReference type="InterPro" id="IPR048733">
    <property type="entry name" value="CFA69_ARM_dom"/>
</dbReference>
<dbReference type="GeneTree" id="ENSGT00390000014274"/>
<dbReference type="Pfam" id="PF21049">
    <property type="entry name" value="CFA69_ARM_rpt"/>
    <property type="match status" value="2"/>
</dbReference>
<feature type="domain" description="Cilia- and flagella-associated protein 69 ARM repeats" evidence="1">
    <location>
        <begin position="53"/>
        <end position="525"/>
    </location>
</feature>
<dbReference type="GO" id="GO:0097225">
    <property type="term" value="C:sperm midpiece"/>
    <property type="evidence" value="ECO:0007669"/>
    <property type="project" value="TreeGrafter"/>
</dbReference>
<feature type="domain" description="Cilia- and flagella-associated protein 69 ARM repeats" evidence="1">
    <location>
        <begin position="567"/>
        <end position="817"/>
    </location>
</feature>
<proteinExistence type="predicted"/>
<evidence type="ECO:0000313" key="3">
    <source>
        <dbReference type="Proteomes" id="UP000694402"/>
    </source>
</evidence>
<dbReference type="Ensembl" id="ENSOTST00005168606.1">
    <property type="protein sequence ID" value="ENSOTSP00005118930.1"/>
    <property type="gene ID" value="ENSOTSG00005006429.2"/>
</dbReference>
<dbReference type="Proteomes" id="UP000694402">
    <property type="component" value="Unassembled WGS sequence"/>
</dbReference>
<accession>A0AAZ3PRI9</accession>
<dbReference type="GO" id="GO:1990834">
    <property type="term" value="P:response to odorant"/>
    <property type="evidence" value="ECO:0007669"/>
    <property type="project" value="TreeGrafter"/>
</dbReference>
<keyword evidence="3" id="KW-1185">Reference proteome</keyword>
<dbReference type="InterPro" id="IPR016024">
    <property type="entry name" value="ARM-type_fold"/>
</dbReference>
<reference evidence="3" key="1">
    <citation type="journal article" date="2018" name="PLoS ONE">
        <title>Chinook salmon (Oncorhynchus tshawytscha) genome and transcriptome.</title>
        <authorList>
            <person name="Christensen K.A."/>
            <person name="Leong J.S."/>
            <person name="Sakhrani D."/>
            <person name="Biagi C.A."/>
            <person name="Minkley D.R."/>
            <person name="Withler R.E."/>
            <person name="Rondeau E.B."/>
            <person name="Koop B.F."/>
            <person name="Devlin R.H."/>
        </authorList>
    </citation>
    <scope>NUCLEOTIDE SEQUENCE [LARGE SCALE GENOMIC DNA]</scope>
</reference>
<gene>
    <name evidence="2" type="primary">CFAP69</name>
</gene>
<dbReference type="Gene3D" id="1.25.10.10">
    <property type="entry name" value="Leucine-rich Repeat Variant"/>
    <property type="match status" value="2"/>
</dbReference>